<dbReference type="PRINTS" id="PR00410">
    <property type="entry name" value="PHEHYDRXLASE"/>
</dbReference>
<name>A0ABU9VXU8_9CLOT</name>
<dbReference type="PRINTS" id="PR00371">
    <property type="entry name" value="FPNCR"/>
</dbReference>
<feature type="domain" description="FAD-binding FR-type" evidence="1">
    <location>
        <begin position="11"/>
        <end position="112"/>
    </location>
</feature>
<proteinExistence type="predicted"/>
<dbReference type="SUPFAM" id="SSF52343">
    <property type="entry name" value="Ferredoxin reductase-like, C-terminal NADP-linked domain"/>
    <property type="match status" value="1"/>
</dbReference>
<organism evidence="2 3">
    <name type="scientific">Anoxynatronum sibiricum</name>
    <dbReference type="NCBI Taxonomy" id="210623"/>
    <lineage>
        <taxon>Bacteria</taxon>
        <taxon>Bacillati</taxon>
        <taxon>Bacillota</taxon>
        <taxon>Clostridia</taxon>
        <taxon>Eubacteriales</taxon>
        <taxon>Clostridiaceae</taxon>
        <taxon>Anoxynatronum</taxon>
    </lineage>
</organism>
<dbReference type="EMBL" id="JBCITM010000025">
    <property type="protein sequence ID" value="MEN1761990.1"/>
    <property type="molecule type" value="Genomic_DNA"/>
</dbReference>
<dbReference type="InterPro" id="IPR001433">
    <property type="entry name" value="OxRdtase_FAD/NAD-bd"/>
</dbReference>
<dbReference type="PROSITE" id="PS51384">
    <property type="entry name" value="FAD_FR"/>
    <property type="match status" value="1"/>
</dbReference>
<comment type="caution">
    <text evidence="2">The sequence shown here is derived from an EMBL/GenBank/DDBJ whole genome shotgun (WGS) entry which is preliminary data.</text>
</comment>
<evidence type="ECO:0000313" key="3">
    <source>
        <dbReference type="Proteomes" id="UP001407405"/>
    </source>
</evidence>
<dbReference type="InterPro" id="IPR050415">
    <property type="entry name" value="MRET"/>
</dbReference>
<evidence type="ECO:0000259" key="1">
    <source>
        <dbReference type="PROSITE" id="PS51384"/>
    </source>
</evidence>
<sequence>MIKLSDFLPMFTKHQLFLKEKYKESGDIYTFVFETRNEIFWKAGQHGIFTIKHKRIRKPTRAFSIASAPSEGHIKISMHITSHPSEFKKVLFDFEPGMSLIMRGPIGSLYIHNQIPHLFIAGGIGITPYRPMIIELASQMEPLSYVNHLIHMDSKQDFLYRKEVEDIIQNSSLTIAYPTERENMLHEIQTFVSTHGNNADYYLVGPKSMVTAIETALKKGGVKRIHIKKDVFIGY</sequence>
<dbReference type="InterPro" id="IPR017927">
    <property type="entry name" value="FAD-bd_FR_type"/>
</dbReference>
<dbReference type="RefSeq" id="WP_343187272.1">
    <property type="nucleotide sequence ID" value="NZ_JBCITM010000025.1"/>
</dbReference>
<dbReference type="Proteomes" id="UP001407405">
    <property type="component" value="Unassembled WGS sequence"/>
</dbReference>
<dbReference type="InterPro" id="IPR039261">
    <property type="entry name" value="FNR_nucleotide-bd"/>
</dbReference>
<reference evidence="2 3" key="1">
    <citation type="submission" date="2024-04" db="EMBL/GenBank/DDBJ databases">
        <title>Genome sequencing and metabolic network reconstruction of aminoacids and betaine degradation by Anoxynatronum sibiricum.</title>
        <authorList>
            <person name="Detkova E.N."/>
            <person name="Boltjanskaja Y.V."/>
            <person name="Mardanov A.V."/>
            <person name="Kevbrin V."/>
        </authorList>
    </citation>
    <scope>NUCLEOTIDE SEQUENCE [LARGE SCALE GENOMIC DNA]</scope>
    <source>
        <strain evidence="2 3">Z-7981</strain>
    </source>
</reference>
<dbReference type="InterPro" id="IPR001709">
    <property type="entry name" value="Flavoprot_Pyr_Nucl_cyt_Rdtase"/>
</dbReference>
<protein>
    <submittedName>
        <fullName evidence="2">FAD-dependent oxidoreductase</fullName>
    </submittedName>
</protein>
<dbReference type="Pfam" id="PF00970">
    <property type="entry name" value="FAD_binding_6"/>
    <property type="match status" value="1"/>
</dbReference>
<accession>A0ABU9VXU8</accession>
<dbReference type="PANTHER" id="PTHR47354:SF5">
    <property type="entry name" value="PROTEIN RFBI"/>
    <property type="match status" value="1"/>
</dbReference>
<dbReference type="Pfam" id="PF00175">
    <property type="entry name" value="NAD_binding_1"/>
    <property type="match status" value="1"/>
</dbReference>
<dbReference type="InterPro" id="IPR017938">
    <property type="entry name" value="Riboflavin_synthase-like_b-brl"/>
</dbReference>
<dbReference type="SUPFAM" id="SSF63380">
    <property type="entry name" value="Riboflavin synthase domain-like"/>
    <property type="match status" value="1"/>
</dbReference>
<keyword evidence="3" id="KW-1185">Reference proteome</keyword>
<dbReference type="CDD" id="cd00322">
    <property type="entry name" value="FNR_like"/>
    <property type="match status" value="1"/>
</dbReference>
<dbReference type="Gene3D" id="3.40.50.80">
    <property type="entry name" value="Nucleotide-binding domain of ferredoxin-NADP reductase (FNR) module"/>
    <property type="match status" value="1"/>
</dbReference>
<dbReference type="PANTHER" id="PTHR47354">
    <property type="entry name" value="NADH OXIDOREDUCTASE HCR"/>
    <property type="match status" value="1"/>
</dbReference>
<gene>
    <name evidence="2" type="ORF">AAIG11_15990</name>
</gene>
<evidence type="ECO:0000313" key="2">
    <source>
        <dbReference type="EMBL" id="MEN1761990.1"/>
    </source>
</evidence>
<dbReference type="InterPro" id="IPR008333">
    <property type="entry name" value="Cbr1-like_FAD-bd_dom"/>
</dbReference>
<dbReference type="Gene3D" id="2.40.30.10">
    <property type="entry name" value="Translation factors"/>
    <property type="match status" value="1"/>
</dbReference>